<evidence type="ECO:0000259" key="1">
    <source>
        <dbReference type="Pfam" id="PF05239"/>
    </source>
</evidence>
<comment type="caution">
    <text evidence="2">The sequence shown here is derived from an EMBL/GenBank/DDBJ whole genome shotgun (WGS) entry which is preliminary data.</text>
</comment>
<dbReference type="Gene3D" id="2.30.30.240">
    <property type="entry name" value="PRC-barrel domain"/>
    <property type="match status" value="1"/>
</dbReference>
<proteinExistence type="predicted"/>
<dbReference type="InterPro" id="IPR014238">
    <property type="entry name" value="Spore_YlmC/YmxH"/>
</dbReference>
<gene>
    <name evidence="2" type="ORF">ACFPTR_04390</name>
</gene>
<dbReference type="RefSeq" id="WP_270897955.1">
    <property type="nucleotide sequence ID" value="NZ_JBHSPF010000018.1"/>
</dbReference>
<protein>
    <submittedName>
        <fullName evidence="2">YlmC/YmxH family sporulation protein</fullName>
    </submittedName>
</protein>
<sequence>MRLSEISKLEVIDRKRGEKLGVPGDVDVIFDEKTGKITSLVFPQSPRFLRKKRKEWMIPWKHIDRIGDDCIIIDPTHLQ</sequence>
<feature type="domain" description="PRC-barrel" evidence="1">
    <location>
        <begin position="1"/>
        <end position="77"/>
    </location>
</feature>
<dbReference type="PANTHER" id="PTHR40061:SF2">
    <property type="entry name" value="PRC-BARREL DOMAIN-CONTAINING PROTEIN"/>
    <property type="match status" value="1"/>
</dbReference>
<dbReference type="SUPFAM" id="SSF50346">
    <property type="entry name" value="PRC-barrel domain"/>
    <property type="match status" value="1"/>
</dbReference>
<keyword evidence="3" id="KW-1185">Reference proteome</keyword>
<dbReference type="InterPro" id="IPR011033">
    <property type="entry name" value="PRC_barrel-like_sf"/>
</dbReference>
<evidence type="ECO:0000313" key="3">
    <source>
        <dbReference type="Proteomes" id="UP001596143"/>
    </source>
</evidence>
<dbReference type="PANTHER" id="PTHR40061">
    <property type="entry name" value="SPORULATION PROTEIN YLMC-RELATED"/>
    <property type="match status" value="1"/>
</dbReference>
<dbReference type="EMBL" id="JBHSPF010000018">
    <property type="protein sequence ID" value="MFC5628133.1"/>
    <property type="molecule type" value="Genomic_DNA"/>
</dbReference>
<dbReference type="InterPro" id="IPR027275">
    <property type="entry name" value="PRC-brl_dom"/>
</dbReference>
<organism evidence="2 3">
    <name type="scientific">Aliibacillus thermotolerans</name>
    <dbReference type="NCBI Taxonomy" id="1834418"/>
    <lineage>
        <taxon>Bacteria</taxon>
        <taxon>Bacillati</taxon>
        <taxon>Bacillota</taxon>
        <taxon>Bacilli</taxon>
        <taxon>Bacillales</taxon>
        <taxon>Bacillaceae</taxon>
        <taxon>Aliibacillus</taxon>
    </lineage>
</organism>
<dbReference type="Proteomes" id="UP001596143">
    <property type="component" value="Unassembled WGS sequence"/>
</dbReference>
<dbReference type="NCBIfam" id="TIGR02888">
    <property type="entry name" value="spore_YlmC_YmxH"/>
    <property type="match status" value="1"/>
</dbReference>
<reference evidence="3" key="1">
    <citation type="journal article" date="2019" name="Int. J. Syst. Evol. Microbiol.">
        <title>The Global Catalogue of Microorganisms (GCM) 10K type strain sequencing project: providing services to taxonomists for standard genome sequencing and annotation.</title>
        <authorList>
            <consortium name="The Broad Institute Genomics Platform"/>
            <consortium name="The Broad Institute Genome Sequencing Center for Infectious Disease"/>
            <person name="Wu L."/>
            <person name="Ma J."/>
        </authorList>
    </citation>
    <scope>NUCLEOTIDE SEQUENCE [LARGE SCALE GENOMIC DNA]</scope>
    <source>
        <strain evidence="3">CGMCC 1.15790</strain>
    </source>
</reference>
<accession>A0ABW0U570</accession>
<dbReference type="Pfam" id="PF05239">
    <property type="entry name" value="PRC"/>
    <property type="match status" value="1"/>
</dbReference>
<name>A0ABW0U570_9BACI</name>
<evidence type="ECO:0000313" key="2">
    <source>
        <dbReference type="EMBL" id="MFC5628133.1"/>
    </source>
</evidence>